<dbReference type="InParanoid" id="K3WGQ7"/>
<reference evidence="3" key="2">
    <citation type="submission" date="2010-04" db="EMBL/GenBank/DDBJ databases">
        <authorList>
            <person name="Buell R."/>
            <person name="Hamilton J."/>
            <person name="Hostetler J."/>
        </authorList>
    </citation>
    <scope>NUCLEOTIDE SEQUENCE [LARGE SCALE GENOMIC DNA]</scope>
    <source>
        <strain evidence="3">DAOM:BR144</strain>
    </source>
</reference>
<evidence type="ECO:0000313" key="3">
    <source>
        <dbReference type="Proteomes" id="UP000019132"/>
    </source>
</evidence>
<dbReference type="eggNOG" id="ENOG502SAMT">
    <property type="taxonomic scope" value="Eukaryota"/>
</dbReference>
<reference evidence="2" key="3">
    <citation type="submission" date="2015-02" db="UniProtKB">
        <authorList>
            <consortium name="EnsemblProtists"/>
        </authorList>
    </citation>
    <scope>IDENTIFICATION</scope>
    <source>
        <strain evidence="2">DAOM BR144</strain>
    </source>
</reference>
<accession>K3WGQ7</accession>
<dbReference type="EMBL" id="GL376567">
    <property type="status" value="NOT_ANNOTATED_CDS"/>
    <property type="molecule type" value="Genomic_DNA"/>
</dbReference>
<dbReference type="Gene3D" id="2.30.30.140">
    <property type="match status" value="1"/>
</dbReference>
<dbReference type="OMA" id="MTPWQQM"/>
<feature type="region of interest" description="Disordered" evidence="1">
    <location>
        <begin position="623"/>
        <end position="648"/>
    </location>
</feature>
<reference evidence="3" key="1">
    <citation type="journal article" date="2010" name="Genome Biol.">
        <title>Genome sequence of the necrotrophic plant pathogen Pythium ultimum reveals original pathogenicity mechanisms and effector repertoire.</title>
        <authorList>
            <person name="Levesque C.A."/>
            <person name="Brouwer H."/>
            <person name="Cano L."/>
            <person name="Hamilton J.P."/>
            <person name="Holt C."/>
            <person name="Huitema E."/>
            <person name="Raffaele S."/>
            <person name="Robideau G.P."/>
            <person name="Thines M."/>
            <person name="Win J."/>
            <person name="Zerillo M.M."/>
            <person name="Beakes G.W."/>
            <person name="Boore J.L."/>
            <person name="Busam D."/>
            <person name="Dumas B."/>
            <person name="Ferriera S."/>
            <person name="Fuerstenberg S.I."/>
            <person name="Gachon C.M."/>
            <person name="Gaulin E."/>
            <person name="Govers F."/>
            <person name="Grenville-Briggs L."/>
            <person name="Horner N."/>
            <person name="Hostetler J."/>
            <person name="Jiang R.H."/>
            <person name="Johnson J."/>
            <person name="Krajaejun T."/>
            <person name="Lin H."/>
            <person name="Meijer H.J."/>
            <person name="Moore B."/>
            <person name="Morris P."/>
            <person name="Phuntmart V."/>
            <person name="Puiu D."/>
            <person name="Shetty J."/>
            <person name="Stajich J.E."/>
            <person name="Tripathy S."/>
            <person name="Wawra S."/>
            <person name="van West P."/>
            <person name="Whitty B.R."/>
            <person name="Coutinho P.M."/>
            <person name="Henrissat B."/>
            <person name="Martin F."/>
            <person name="Thomas P.D."/>
            <person name="Tyler B.M."/>
            <person name="De Vries R.P."/>
            <person name="Kamoun S."/>
            <person name="Yandell M."/>
            <person name="Tisserat N."/>
            <person name="Buell C.R."/>
        </authorList>
    </citation>
    <scope>NUCLEOTIDE SEQUENCE</scope>
    <source>
        <strain evidence="3">DAOM:BR144</strain>
    </source>
</reference>
<dbReference type="STRING" id="431595.K3WGQ7"/>
<sequence>MVDFSMNPPKQIALNGGGSDAIANEALSMKRLECGVGYEDDSTQVSDSDESSEEDMSMTPWQQMTQTFGMGKIRPRASRRSSISSLSQVDRLSITQKGINQILPSPKSIKQTITDYLSRKTKKVQPSSVGTNVVLLEHLRLMEIRLRNLIERYEKEPTFSTRVLYEKPVDGLRWYGTIKSRLANGDCEIITEDDQMITVQVFTPNKVDFLPSVKEMNCQISDLLRTSKKLYAGRKVQVNLYPGSRFSGNGVVTLEIENEATFNVLLQNRIRLMNVPADKLVPLREKKKDVVTITEDQFLVCSNKTKVYIGDQIFVKCEGDYEGIIEEKIGILNGVFSNKTAAVDFADGSTGYEVLPGLISKRKRAQVSVDMDVLSLKNAVLMQASGTGSDLLEVGYQVKADHPRKASVETCVVIKKHDSSACDLRFGDGTIAFEVFPSQMILDKVITDTIGKTQVLREASVGDYVLGWSSRFGRYCSAKVLTKTLEGISALYTLVFDYGEQKNNVPLEKLAPVDLPDALSPMQKLTNYSIDTIGFEIWPVSFTVGEAVMARVHGSVQYYNGWVEGVREKERMCVVQFDSSERDGHVPFSAMFSVDPRNRFQSMSNRMGSSSGGADRLSHFQEESAAAGTARTADDDKSRRRRHSGGSVGSIIMSVAGSIFRPKKDVDPLERRGSRLVTEMGAKVRHVRED</sequence>
<organism evidence="2 3">
    <name type="scientific">Globisporangium ultimum (strain ATCC 200006 / CBS 805.95 / DAOM BR144)</name>
    <name type="common">Pythium ultimum</name>
    <dbReference type="NCBI Taxonomy" id="431595"/>
    <lineage>
        <taxon>Eukaryota</taxon>
        <taxon>Sar</taxon>
        <taxon>Stramenopiles</taxon>
        <taxon>Oomycota</taxon>
        <taxon>Peronosporomycetes</taxon>
        <taxon>Pythiales</taxon>
        <taxon>Pythiaceae</taxon>
        <taxon>Globisporangium</taxon>
    </lineage>
</organism>
<feature type="compositionally biased region" description="Acidic residues" evidence="1">
    <location>
        <begin position="38"/>
        <end position="56"/>
    </location>
</feature>
<proteinExistence type="predicted"/>
<protein>
    <submittedName>
        <fullName evidence="2">Uncharacterized protein</fullName>
    </submittedName>
</protein>
<dbReference type="Proteomes" id="UP000019132">
    <property type="component" value="Unassembled WGS sequence"/>
</dbReference>
<dbReference type="VEuPathDB" id="FungiDB:PYU1_G004138"/>
<evidence type="ECO:0000313" key="2">
    <source>
        <dbReference type="EnsemblProtists" id="PYU1_T004148"/>
    </source>
</evidence>
<name>K3WGQ7_GLOUD</name>
<dbReference type="EnsemblProtists" id="PYU1_T004148">
    <property type="protein sequence ID" value="PYU1_T004148"/>
    <property type="gene ID" value="PYU1_G004138"/>
</dbReference>
<evidence type="ECO:0000256" key="1">
    <source>
        <dbReference type="SAM" id="MobiDB-lite"/>
    </source>
</evidence>
<dbReference type="HOGENOM" id="CLU_009144_1_0_1"/>
<feature type="region of interest" description="Disordered" evidence="1">
    <location>
        <begin position="38"/>
        <end position="58"/>
    </location>
</feature>
<dbReference type="AlphaFoldDB" id="K3WGQ7"/>
<keyword evidence="3" id="KW-1185">Reference proteome</keyword>